<organism evidence="2 3">
    <name type="scientific">Natrinema altunense</name>
    <dbReference type="NCBI Taxonomy" id="222984"/>
    <lineage>
        <taxon>Archaea</taxon>
        <taxon>Methanobacteriati</taxon>
        <taxon>Methanobacteriota</taxon>
        <taxon>Stenosarchaea group</taxon>
        <taxon>Halobacteria</taxon>
        <taxon>Halobacteriales</taxon>
        <taxon>Natrialbaceae</taxon>
        <taxon>Natrinema</taxon>
    </lineage>
</organism>
<comment type="caution">
    <text evidence="2">The sequence shown here is derived from an EMBL/GenBank/DDBJ whole genome shotgun (WGS) entry which is preliminary data.</text>
</comment>
<proteinExistence type="predicted"/>
<dbReference type="RefSeq" id="WP_130169282.1">
    <property type="nucleotide sequence ID" value="NZ_SHMR01000001.1"/>
</dbReference>
<dbReference type="Gene3D" id="3.40.720.10">
    <property type="entry name" value="Alkaline Phosphatase, subunit A"/>
    <property type="match status" value="1"/>
</dbReference>
<protein>
    <submittedName>
        <fullName evidence="2">Sulfatase</fullName>
    </submittedName>
</protein>
<dbReference type="EMBL" id="SHMR01000001">
    <property type="protein sequence ID" value="RZH68220.1"/>
    <property type="molecule type" value="Genomic_DNA"/>
</dbReference>
<dbReference type="STRING" id="222984.GCA_000731985_01844"/>
<evidence type="ECO:0000259" key="1">
    <source>
        <dbReference type="Pfam" id="PF00884"/>
    </source>
</evidence>
<dbReference type="SUPFAM" id="SSF53649">
    <property type="entry name" value="Alkaline phosphatase-like"/>
    <property type="match status" value="1"/>
</dbReference>
<name>A0A482Y040_9EURY</name>
<sequence>MTDHTTDTTLLVTVDSLRTDHVQYMPRTLEFLDATHDAAFATSTATPGSFPAIIGGEYPAGNGLESEASVAHEFESHCVGITTNHLLSQEYGYAAGFDSFTSPKGGGESLKDKGAILLERGSLPYKLASWGYNRYQRLRSYVAETAKSFRPAAAVVDQFLAEIDGHEGWFGWLHLMEPHHPYDPDGATIDRARAQRVTRRVLAGHGSEADEALVRDLYRREIAELDAALERLWNAIPDETRVVFCGDHGELLGEDGLWGHPGEMRPELLNVPFGTRNAPDLGEVVSLVDVPTILTGTEHGVGTLDRETAFAAYGDQKAAMTAAHIATGDGTYRLENGEKVADPTLERELERFDPAYVVKEDALQEDLEDLGYA</sequence>
<gene>
    <name evidence="2" type="ORF">ELS17_01750</name>
</gene>
<dbReference type="InterPro" id="IPR000917">
    <property type="entry name" value="Sulfatase_N"/>
</dbReference>
<dbReference type="InterPro" id="IPR017850">
    <property type="entry name" value="Alkaline_phosphatase_core_sf"/>
</dbReference>
<evidence type="ECO:0000313" key="3">
    <source>
        <dbReference type="Proteomes" id="UP000292704"/>
    </source>
</evidence>
<dbReference type="OrthoDB" id="3164at2157"/>
<dbReference type="Pfam" id="PF00884">
    <property type="entry name" value="Sulfatase"/>
    <property type="match status" value="1"/>
</dbReference>
<dbReference type="Proteomes" id="UP000292704">
    <property type="component" value="Unassembled WGS sequence"/>
</dbReference>
<evidence type="ECO:0000313" key="2">
    <source>
        <dbReference type="EMBL" id="RZH68220.1"/>
    </source>
</evidence>
<feature type="domain" description="Sulfatase N-terminal" evidence="1">
    <location>
        <begin position="72"/>
        <end position="272"/>
    </location>
</feature>
<dbReference type="AlphaFoldDB" id="A0A482Y040"/>
<reference evidence="2 3" key="1">
    <citation type="submission" date="2019-02" db="EMBL/GenBank/DDBJ databases">
        <title>Genome analysis provides insights into bioremediation potentialities and Haloocin production by Natrinema altunense strain 4.1R isolated from Chott Douz in Tunisian desert.</title>
        <authorList>
            <person name="Najjari A."/>
            <person name="Youssef N."/>
            <person name="Ben Dhia O."/>
            <person name="Ferjani R."/>
            <person name="El Hidri D."/>
            <person name="Ouzari H.I."/>
            <person name="Cherif A."/>
        </authorList>
    </citation>
    <scope>NUCLEOTIDE SEQUENCE [LARGE SCALE GENOMIC DNA]</scope>
    <source>
        <strain evidence="2 3">4.1R</strain>
    </source>
</reference>
<accession>A0A482Y040</accession>